<dbReference type="InParanoid" id="A0A0C2TEG2"/>
<proteinExistence type="inferred from homology"/>
<dbReference type="OrthoDB" id="2363873at2759"/>
<organism evidence="3 4">
    <name type="scientific">Amanita muscaria (strain Koide BX008)</name>
    <dbReference type="NCBI Taxonomy" id="946122"/>
    <lineage>
        <taxon>Eukaryota</taxon>
        <taxon>Fungi</taxon>
        <taxon>Dikarya</taxon>
        <taxon>Basidiomycota</taxon>
        <taxon>Agaricomycotina</taxon>
        <taxon>Agaricomycetes</taxon>
        <taxon>Agaricomycetidae</taxon>
        <taxon>Agaricales</taxon>
        <taxon>Pluteineae</taxon>
        <taxon>Amanitaceae</taxon>
        <taxon>Amanita</taxon>
    </lineage>
</organism>
<dbReference type="PANTHER" id="PTHR43316:SF3">
    <property type="entry name" value="HALOACID DEHALOGENASE, TYPE II (AFU_ORTHOLOGUE AFUA_2G07750)-RELATED"/>
    <property type="match status" value="1"/>
</dbReference>
<dbReference type="EMBL" id="KN818243">
    <property type="protein sequence ID" value="KIL65229.1"/>
    <property type="molecule type" value="Genomic_DNA"/>
</dbReference>
<dbReference type="InterPro" id="IPR006328">
    <property type="entry name" value="2-HAD"/>
</dbReference>
<name>A0A0C2TEG2_AMAMK</name>
<dbReference type="NCBIfam" id="TIGR01428">
    <property type="entry name" value="HAD_type_II"/>
    <property type="match status" value="1"/>
</dbReference>
<dbReference type="PRINTS" id="PR00413">
    <property type="entry name" value="HADHALOGNASE"/>
</dbReference>
<keyword evidence="4" id="KW-1185">Reference proteome</keyword>
<sequence>MESPYNNKPRAALDGVEALFFDVFGTVADLRGGVVRQLEEVASKYSIQSVDWNEFADAWRIQYGKITKRISVSADGPTNLDELLRQILDSLIDTRGSTWERIGPLWNDEERWNVTRFWHNISGWPDSVRGLSELKNRVMIAALSNGSVRLLVDMAKYAGFPWDMVFSTELFETYKPNPIVYDSAAKLLNLPPHKCAMVAAHISDLEAAKGQGYRTIYVRRPNEDFAVQNRDATTVKSKSEAGGYQHIDIVVNSLIELADVLKDMP</sequence>
<dbReference type="AlphaFoldDB" id="A0A0C2TEG2"/>
<dbReference type="InterPro" id="IPR006439">
    <property type="entry name" value="HAD-SF_hydro_IA"/>
</dbReference>
<dbReference type="InterPro" id="IPR023198">
    <property type="entry name" value="PGP-like_dom2"/>
</dbReference>
<evidence type="ECO:0000256" key="1">
    <source>
        <dbReference type="ARBA" id="ARBA00008106"/>
    </source>
</evidence>
<dbReference type="HOGENOM" id="CLU_045011_3_0_1"/>
<dbReference type="NCBIfam" id="TIGR01493">
    <property type="entry name" value="HAD-SF-IA-v2"/>
    <property type="match status" value="1"/>
</dbReference>
<reference evidence="3 4" key="1">
    <citation type="submission" date="2014-04" db="EMBL/GenBank/DDBJ databases">
        <title>Evolutionary Origins and Diversification of the Mycorrhizal Mutualists.</title>
        <authorList>
            <consortium name="DOE Joint Genome Institute"/>
            <consortium name="Mycorrhizal Genomics Consortium"/>
            <person name="Kohler A."/>
            <person name="Kuo A."/>
            <person name="Nagy L.G."/>
            <person name="Floudas D."/>
            <person name="Copeland A."/>
            <person name="Barry K.W."/>
            <person name="Cichocki N."/>
            <person name="Veneault-Fourrey C."/>
            <person name="LaButti K."/>
            <person name="Lindquist E.A."/>
            <person name="Lipzen A."/>
            <person name="Lundell T."/>
            <person name="Morin E."/>
            <person name="Murat C."/>
            <person name="Riley R."/>
            <person name="Ohm R."/>
            <person name="Sun H."/>
            <person name="Tunlid A."/>
            <person name="Henrissat B."/>
            <person name="Grigoriev I.V."/>
            <person name="Hibbett D.S."/>
            <person name="Martin F."/>
        </authorList>
    </citation>
    <scope>NUCLEOTIDE SEQUENCE [LARGE SCALE GENOMIC DNA]</scope>
    <source>
        <strain evidence="3 4">Koide BX008</strain>
    </source>
</reference>
<dbReference type="Gene3D" id="3.40.50.1000">
    <property type="entry name" value="HAD superfamily/HAD-like"/>
    <property type="match status" value="1"/>
</dbReference>
<evidence type="ECO:0000313" key="4">
    <source>
        <dbReference type="Proteomes" id="UP000054549"/>
    </source>
</evidence>
<gene>
    <name evidence="3" type="ORF">M378DRAFT_534123</name>
</gene>
<evidence type="ECO:0000313" key="3">
    <source>
        <dbReference type="EMBL" id="KIL65229.1"/>
    </source>
</evidence>
<dbReference type="GO" id="GO:0016791">
    <property type="term" value="F:phosphatase activity"/>
    <property type="evidence" value="ECO:0007669"/>
    <property type="project" value="UniProtKB-ARBA"/>
</dbReference>
<dbReference type="Pfam" id="PF00702">
    <property type="entry name" value="Hydrolase"/>
    <property type="match status" value="1"/>
</dbReference>
<evidence type="ECO:0008006" key="5">
    <source>
        <dbReference type="Google" id="ProtNLM"/>
    </source>
</evidence>
<keyword evidence="2" id="KW-0378">Hydrolase</keyword>
<dbReference type="Proteomes" id="UP000054549">
    <property type="component" value="Unassembled WGS sequence"/>
</dbReference>
<dbReference type="SFLD" id="SFLDS00003">
    <property type="entry name" value="Haloacid_Dehalogenase"/>
    <property type="match status" value="1"/>
</dbReference>
<dbReference type="SFLD" id="SFLDG01129">
    <property type="entry name" value="C1.5:_HAD__Beta-PGM__Phosphata"/>
    <property type="match status" value="1"/>
</dbReference>
<dbReference type="PANTHER" id="PTHR43316">
    <property type="entry name" value="HYDROLASE, HALOACID DELAHOGENASE-RELATED"/>
    <property type="match status" value="1"/>
</dbReference>
<dbReference type="Gene3D" id="1.10.150.240">
    <property type="entry name" value="Putative phosphatase, domain 2"/>
    <property type="match status" value="1"/>
</dbReference>
<dbReference type="SUPFAM" id="SSF56784">
    <property type="entry name" value="HAD-like"/>
    <property type="match status" value="1"/>
</dbReference>
<dbReference type="GO" id="GO:0019120">
    <property type="term" value="F:hydrolase activity, acting on acid halide bonds, in C-halide compounds"/>
    <property type="evidence" value="ECO:0007669"/>
    <property type="project" value="InterPro"/>
</dbReference>
<dbReference type="InterPro" id="IPR051540">
    <property type="entry name" value="S-2-haloacid_dehalogenase"/>
</dbReference>
<dbReference type="InterPro" id="IPR023214">
    <property type="entry name" value="HAD_sf"/>
</dbReference>
<protein>
    <recommendedName>
        <fullName evidence="5">Haloacid dehalogenase</fullName>
    </recommendedName>
</protein>
<evidence type="ECO:0000256" key="2">
    <source>
        <dbReference type="ARBA" id="ARBA00022801"/>
    </source>
</evidence>
<dbReference type="InterPro" id="IPR036412">
    <property type="entry name" value="HAD-like_sf"/>
</dbReference>
<accession>A0A0C2TEG2</accession>
<comment type="similarity">
    <text evidence="1">Belongs to the HAD-like hydrolase superfamily. S-2-haloalkanoic acid dehalogenase family.</text>
</comment>
<dbReference type="STRING" id="946122.A0A0C2TEG2"/>